<keyword evidence="1" id="KW-1133">Transmembrane helix</keyword>
<dbReference type="Proteomes" id="UP000887565">
    <property type="component" value="Unplaced"/>
</dbReference>
<dbReference type="WBParaSite" id="nRc.2.0.1.t08472-RA">
    <property type="protein sequence ID" value="nRc.2.0.1.t08472-RA"/>
    <property type="gene ID" value="nRc.2.0.1.g08472"/>
</dbReference>
<organism evidence="2 3">
    <name type="scientific">Romanomermis culicivorax</name>
    <name type="common">Nematode worm</name>
    <dbReference type="NCBI Taxonomy" id="13658"/>
    <lineage>
        <taxon>Eukaryota</taxon>
        <taxon>Metazoa</taxon>
        <taxon>Ecdysozoa</taxon>
        <taxon>Nematoda</taxon>
        <taxon>Enoplea</taxon>
        <taxon>Dorylaimia</taxon>
        <taxon>Mermithida</taxon>
        <taxon>Mermithoidea</taxon>
        <taxon>Mermithidae</taxon>
        <taxon>Romanomermis</taxon>
    </lineage>
</organism>
<evidence type="ECO:0000313" key="2">
    <source>
        <dbReference type="Proteomes" id="UP000887565"/>
    </source>
</evidence>
<evidence type="ECO:0000313" key="3">
    <source>
        <dbReference type="WBParaSite" id="nRc.2.0.1.t08472-RA"/>
    </source>
</evidence>
<protein>
    <submittedName>
        <fullName evidence="3">Uncharacterized protein</fullName>
    </submittedName>
</protein>
<accession>A0A915I2W9</accession>
<proteinExistence type="predicted"/>
<keyword evidence="1" id="KW-0472">Membrane</keyword>
<dbReference type="AlphaFoldDB" id="A0A915I2W9"/>
<feature type="transmembrane region" description="Helical" evidence="1">
    <location>
        <begin position="97"/>
        <end position="116"/>
    </location>
</feature>
<evidence type="ECO:0000256" key="1">
    <source>
        <dbReference type="SAM" id="Phobius"/>
    </source>
</evidence>
<keyword evidence="2" id="KW-1185">Reference proteome</keyword>
<reference evidence="3" key="1">
    <citation type="submission" date="2022-11" db="UniProtKB">
        <authorList>
            <consortium name="WormBaseParasite"/>
        </authorList>
    </citation>
    <scope>IDENTIFICATION</scope>
</reference>
<sequence>MSIALQPDGAEVSYRWPICKQVSQVRTIFSYVVVVSMLRADSLHPRIFDTIFLSEEGRFCQIWNIIIRLDGWKRGAFYCLASLPMFFLSYVSPFGMLLAFLLLVLGLLYVSTKFAITTFTIPPPTSFSAAGGPAAYNPQSGVGIPGAGQEYPSYNN</sequence>
<name>A0A915I2W9_ROMCU</name>
<keyword evidence="1" id="KW-0812">Transmembrane</keyword>